<dbReference type="Pfam" id="PF12348">
    <property type="entry name" value="CLASP_N"/>
    <property type="match status" value="1"/>
</dbReference>
<dbReference type="GO" id="GO:0035371">
    <property type="term" value="C:microtubule plus-end"/>
    <property type="evidence" value="ECO:0007669"/>
    <property type="project" value="TreeGrafter"/>
</dbReference>
<feature type="domain" description="CAP-Gly" evidence="3">
    <location>
        <begin position="190"/>
        <end position="232"/>
    </location>
</feature>
<evidence type="ECO:0000256" key="2">
    <source>
        <dbReference type="ARBA" id="ARBA00022490"/>
    </source>
</evidence>
<sequence>MAPFMREMLPALLEVCGSGNKLCGSYCTASVYSIVSCTSVRSGNLKFLVDTLEENKNKSIRLCCIKSLRLNLATWSAHLDRSDIYLIEKAVRNSLNDASETCRTEAYTLFSVFQQKFPKKAQTLFSLLDYKIQFRLENLKEDHTTDLIYSEQRTPSESQDRLEVQSCSLSIGDRVCVPASELFGYVRYIGPIDDTKGVWIGIELDEACGKNDGTVKGKRYFNCKSDHGIFTRQRQVILTMKAHAGQKDELSEDFIEAEAQPNSASSIASIDLEGPLHPVLRNIFSDHRSHIENCVNIIRSELIEHHRFEQVAATASSADAIAFLQQLQHNAQEKIKLSDAFIQRLIEAQLQARKS</sequence>
<accession>A0A024GB47</accession>
<dbReference type="Pfam" id="PF01302">
    <property type="entry name" value="CAP_GLY"/>
    <property type="match status" value="1"/>
</dbReference>
<dbReference type="STRING" id="65357.A0A024GB47"/>
<evidence type="ECO:0000256" key="1">
    <source>
        <dbReference type="ARBA" id="ARBA00004496"/>
    </source>
</evidence>
<dbReference type="PANTHER" id="PTHR18916">
    <property type="entry name" value="DYNACTIN 1-RELATED MICROTUBULE-BINDING"/>
    <property type="match status" value="1"/>
</dbReference>
<dbReference type="GO" id="GO:0031122">
    <property type="term" value="P:cytoplasmic microtubule organization"/>
    <property type="evidence" value="ECO:0007669"/>
    <property type="project" value="TreeGrafter"/>
</dbReference>
<dbReference type="InterPro" id="IPR024395">
    <property type="entry name" value="CLASP_N_dom"/>
</dbReference>
<keyword evidence="5" id="KW-1185">Reference proteome</keyword>
<dbReference type="InterPro" id="IPR036859">
    <property type="entry name" value="CAP-Gly_dom_sf"/>
</dbReference>
<dbReference type="PANTHER" id="PTHR18916:SF85">
    <property type="entry name" value="TUBULIN-FOLDING COFACTOR B"/>
    <property type="match status" value="1"/>
</dbReference>
<protein>
    <recommendedName>
        <fullName evidence="3">CAP-Gly domain-containing protein</fullName>
    </recommendedName>
</protein>
<proteinExistence type="predicted"/>
<evidence type="ECO:0000259" key="3">
    <source>
        <dbReference type="PROSITE" id="PS50245"/>
    </source>
</evidence>
<dbReference type="EMBL" id="CAIX01000059">
    <property type="protein sequence ID" value="CCI43978.1"/>
    <property type="molecule type" value="Genomic_DNA"/>
</dbReference>
<dbReference type="Gene3D" id="1.25.10.10">
    <property type="entry name" value="Leucine-rich Repeat Variant"/>
    <property type="match status" value="1"/>
</dbReference>
<dbReference type="PROSITE" id="PS50245">
    <property type="entry name" value="CAP_GLY_2"/>
    <property type="match status" value="1"/>
</dbReference>
<comment type="subcellular location">
    <subcellularLocation>
        <location evidence="1">Cytoplasm</location>
    </subcellularLocation>
</comment>
<dbReference type="Gene3D" id="2.30.30.190">
    <property type="entry name" value="CAP Gly-rich-like domain"/>
    <property type="match status" value="1"/>
</dbReference>
<dbReference type="InParanoid" id="A0A024GB47"/>
<dbReference type="PROSITE" id="PS00845">
    <property type="entry name" value="CAP_GLY_1"/>
    <property type="match status" value="1"/>
</dbReference>
<dbReference type="GO" id="GO:0005634">
    <property type="term" value="C:nucleus"/>
    <property type="evidence" value="ECO:0007669"/>
    <property type="project" value="TreeGrafter"/>
</dbReference>
<organism evidence="4 5">
    <name type="scientific">Albugo candida</name>
    <dbReference type="NCBI Taxonomy" id="65357"/>
    <lineage>
        <taxon>Eukaryota</taxon>
        <taxon>Sar</taxon>
        <taxon>Stramenopiles</taxon>
        <taxon>Oomycota</taxon>
        <taxon>Peronosporomycetes</taxon>
        <taxon>Albuginales</taxon>
        <taxon>Albuginaceae</taxon>
        <taxon>Albugo</taxon>
    </lineage>
</organism>
<dbReference type="AlphaFoldDB" id="A0A024GB47"/>
<reference evidence="4 5" key="1">
    <citation type="submission" date="2012-05" db="EMBL/GenBank/DDBJ databases">
        <title>Recombination and specialization in a pathogen metapopulation.</title>
        <authorList>
            <person name="Gardiner A."/>
            <person name="Kemen E."/>
            <person name="Schultz-Larsen T."/>
            <person name="MacLean D."/>
            <person name="Van Oosterhout C."/>
            <person name="Jones J.D.G."/>
        </authorList>
    </citation>
    <scope>NUCLEOTIDE SEQUENCE [LARGE SCALE GENOMIC DNA]</scope>
    <source>
        <strain evidence="4 5">Ac Nc2</strain>
    </source>
</reference>
<evidence type="ECO:0000313" key="4">
    <source>
        <dbReference type="EMBL" id="CCI43978.1"/>
    </source>
</evidence>
<dbReference type="Proteomes" id="UP000053237">
    <property type="component" value="Unassembled WGS sequence"/>
</dbReference>
<evidence type="ECO:0000313" key="5">
    <source>
        <dbReference type="Proteomes" id="UP000053237"/>
    </source>
</evidence>
<name>A0A024GB47_9STRA</name>
<dbReference type="GO" id="GO:0051010">
    <property type="term" value="F:microtubule plus-end binding"/>
    <property type="evidence" value="ECO:0007669"/>
    <property type="project" value="TreeGrafter"/>
</dbReference>
<dbReference type="SUPFAM" id="SSF74924">
    <property type="entry name" value="Cap-Gly domain"/>
    <property type="match status" value="1"/>
</dbReference>
<gene>
    <name evidence="4" type="ORF">BN9_047620</name>
</gene>
<dbReference type="SMART" id="SM01052">
    <property type="entry name" value="CAP_GLY"/>
    <property type="match status" value="1"/>
</dbReference>
<comment type="caution">
    <text evidence="4">The sequence shown here is derived from an EMBL/GenBank/DDBJ whole genome shotgun (WGS) entry which is preliminary data.</text>
</comment>
<dbReference type="GO" id="GO:0005737">
    <property type="term" value="C:cytoplasm"/>
    <property type="evidence" value="ECO:0007669"/>
    <property type="project" value="UniProtKB-SubCell"/>
</dbReference>
<keyword evidence="2" id="KW-0963">Cytoplasm</keyword>
<dbReference type="InterPro" id="IPR000938">
    <property type="entry name" value="CAP-Gly_domain"/>
</dbReference>
<dbReference type="InterPro" id="IPR011989">
    <property type="entry name" value="ARM-like"/>
</dbReference>
<dbReference type="OrthoDB" id="2130750at2759"/>